<evidence type="ECO:0000313" key="4">
    <source>
        <dbReference type="Proteomes" id="UP000095768"/>
    </source>
</evidence>
<dbReference type="Proteomes" id="UP000095768">
    <property type="component" value="Unassembled WGS sequence"/>
</dbReference>
<gene>
    <name evidence="2" type="ORF">SAMEA2297795_00588</name>
    <name evidence="1" type="ORF">SAMEA2297796_00037</name>
</gene>
<keyword evidence="3" id="KW-1185">Reference proteome</keyword>
<proteinExistence type="predicted"/>
<evidence type="ECO:0000313" key="2">
    <source>
        <dbReference type="EMBL" id="SCS45814.1"/>
    </source>
</evidence>
<organism evidence="2 4">
    <name type="scientific">Staphylococcus caeli</name>
    <dbReference type="NCBI Taxonomy" id="2201815"/>
    <lineage>
        <taxon>Bacteria</taxon>
        <taxon>Bacillati</taxon>
        <taxon>Bacillota</taxon>
        <taxon>Bacilli</taxon>
        <taxon>Bacillales</taxon>
        <taxon>Staphylococcaceae</taxon>
        <taxon>Staphylococcus</taxon>
    </lineage>
</organism>
<evidence type="ECO:0000313" key="3">
    <source>
        <dbReference type="Proteomes" id="UP000095412"/>
    </source>
</evidence>
<protein>
    <submittedName>
        <fullName evidence="2">Uncharacterized protein</fullName>
    </submittedName>
</protein>
<reference evidence="2 4" key="1">
    <citation type="submission" date="2016-09" db="EMBL/GenBank/DDBJ databases">
        <authorList>
            <consortium name="Pathogen Informatics"/>
        </authorList>
    </citation>
    <scope>NUCLEOTIDE SEQUENCE [LARGE SCALE GENOMIC DNA]</scope>
    <source>
        <strain evidence="2 4">82B</strain>
    </source>
</reference>
<accession>A0A1D4G438</accession>
<name>A0A1D4G438_9STAP</name>
<evidence type="ECO:0000313" key="1">
    <source>
        <dbReference type="EMBL" id="SCS19726.1"/>
    </source>
</evidence>
<reference evidence="1 3" key="2">
    <citation type="submission" date="2016-09" db="EMBL/GenBank/DDBJ databases">
        <authorList>
            <consortium name="Pathogen Informatics"/>
            <person name="Sun Q."/>
            <person name="Inoue M."/>
        </authorList>
    </citation>
    <scope>NUCLEOTIDE SEQUENCE [LARGE SCALE GENOMIC DNA]</scope>
    <source>
        <strain evidence="1 3">82C</strain>
    </source>
</reference>
<dbReference type="EMBL" id="FMPI01000001">
    <property type="protein sequence ID" value="SCS19726.1"/>
    <property type="molecule type" value="Genomic_DNA"/>
</dbReference>
<dbReference type="AlphaFoldDB" id="A0A1D4G438"/>
<sequence length="36" mass="4272">MEMVVLTAKNRRRLMNKGILNDEKFGVAFHYTTSYH</sequence>
<dbReference type="EMBL" id="FMPG01000001">
    <property type="protein sequence ID" value="SCS45814.1"/>
    <property type="molecule type" value="Genomic_DNA"/>
</dbReference>
<dbReference type="Proteomes" id="UP000095412">
    <property type="component" value="Unassembled WGS sequence"/>
</dbReference>